<comment type="caution">
    <text evidence="2">The sequence shown here is derived from an EMBL/GenBank/DDBJ whole genome shotgun (WGS) entry which is preliminary data.</text>
</comment>
<feature type="compositionally biased region" description="Basic and acidic residues" evidence="1">
    <location>
        <begin position="1"/>
        <end position="20"/>
    </location>
</feature>
<accession>A0A6A3LR48</accession>
<reference evidence="4 5" key="1">
    <citation type="submission" date="2018-09" db="EMBL/GenBank/DDBJ databases">
        <title>Genomic investigation of the strawberry pathogen Phytophthora fragariae indicates pathogenicity is determined by transcriptional variation in three key races.</title>
        <authorList>
            <person name="Adams T.M."/>
            <person name="Armitage A.D."/>
            <person name="Sobczyk M.K."/>
            <person name="Bates H.J."/>
            <person name="Dunwell J.M."/>
            <person name="Nellist C.F."/>
            <person name="Harrison R.J."/>
        </authorList>
    </citation>
    <scope>NUCLEOTIDE SEQUENCE [LARGE SCALE GENOMIC DNA]</scope>
    <source>
        <strain evidence="2 4">SCRP249</strain>
        <strain evidence="3 5">SCRP324</strain>
    </source>
</reference>
<evidence type="ECO:0000313" key="2">
    <source>
        <dbReference type="EMBL" id="KAE9020790.1"/>
    </source>
</evidence>
<proteinExistence type="predicted"/>
<protein>
    <submittedName>
        <fullName evidence="2">Uncharacterized protein</fullName>
    </submittedName>
</protein>
<name>A0A6A3LR48_9STRA</name>
<evidence type="ECO:0000313" key="4">
    <source>
        <dbReference type="Proteomes" id="UP000429607"/>
    </source>
</evidence>
<dbReference type="EMBL" id="QXFU01000702">
    <property type="protein sequence ID" value="KAE9023820.1"/>
    <property type="molecule type" value="Genomic_DNA"/>
</dbReference>
<gene>
    <name evidence="2" type="ORF">PR001_g13509</name>
    <name evidence="3" type="ORF">PR002_g11616</name>
</gene>
<evidence type="ECO:0000313" key="5">
    <source>
        <dbReference type="Proteomes" id="UP000435112"/>
    </source>
</evidence>
<dbReference type="OrthoDB" id="166799at2759"/>
<dbReference type="AlphaFoldDB" id="A0A6A3LR48"/>
<evidence type="ECO:0000256" key="1">
    <source>
        <dbReference type="SAM" id="MobiDB-lite"/>
    </source>
</evidence>
<sequence length="126" mass="14215">MERPSKRLRDDAPKPAKRPETGYNAASTPPPTNPLTAAPSAMEIRAFGLEDRAEAVISRGRQSWTLANLSKWRQDSLDAACNSTESPEPHSKLSSKEYLRRLQRTYRQQCLNRHTETNATTQHPNT</sequence>
<organism evidence="2 4">
    <name type="scientific">Phytophthora rubi</name>
    <dbReference type="NCBI Taxonomy" id="129364"/>
    <lineage>
        <taxon>Eukaryota</taxon>
        <taxon>Sar</taxon>
        <taxon>Stramenopiles</taxon>
        <taxon>Oomycota</taxon>
        <taxon>Peronosporomycetes</taxon>
        <taxon>Peronosporales</taxon>
        <taxon>Peronosporaceae</taxon>
        <taxon>Phytophthora</taxon>
    </lineage>
</organism>
<feature type="region of interest" description="Disordered" evidence="1">
    <location>
        <begin position="1"/>
        <end position="37"/>
    </location>
</feature>
<evidence type="ECO:0000313" key="3">
    <source>
        <dbReference type="EMBL" id="KAE9023820.1"/>
    </source>
</evidence>
<dbReference type="Proteomes" id="UP000435112">
    <property type="component" value="Unassembled WGS sequence"/>
</dbReference>
<dbReference type="EMBL" id="QXFV01000929">
    <property type="protein sequence ID" value="KAE9020790.1"/>
    <property type="molecule type" value="Genomic_DNA"/>
</dbReference>
<dbReference type="Proteomes" id="UP000429607">
    <property type="component" value="Unassembled WGS sequence"/>
</dbReference>